<evidence type="ECO:0000256" key="5">
    <source>
        <dbReference type="SAM" id="MobiDB-lite"/>
    </source>
</evidence>
<accession>A0ABT5EL44</accession>
<proteinExistence type="inferred from homology"/>
<keyword evidence="4" id="KW-0804">Transcription</keyword>
<dbReference type="EMBL" id="JAQNDO010000001">
    <property type="protein sequence ID" value="MDC0742568.1"/>
    <property type="molecule type" value="Genomic_DNA"/>
</dbReference>
<dbReference type="InterPro" id="IPR036388">
    <property type="entry name" value="WH-like_DNA-bd_sf"/>
</dbReference>
<keyword evidence="8" id="KW-1185">Reference proteome</keyword>
<dbReference type="PANTHER" id="PTHR43133">
    <property type="entry name" value="RNA POLYMERASE ECF-TYPE SIGMA FACTO"/>
    <property type="match status" value="1"/>
</dbReference>
<dbReference type="Proteomes" id="UP001221411">
    <property type="component" value="Unassembled WGS sequence"/>
</dbReference>
<dbReference type="Gene3D" id="1.10.10.10">
    <property type="entry name" value="Winged helix-like DNA-binding domain superfamily/Winged helix DNA-binding domain"/>
    <property type="match status" value="1"/>
</dbReference>
<dbReference type="InterPro" id="IPR014284">
    <property type="entry name" value="RNA_pol_sigma-70_dom"/>
</dbReference>
<evidence type="ECO:0000313" key="8">
    <source>
        <dbReference type="Proteomes" id="UP001221411"/>
    </source>
</evidence>
<feature type="region of interest" description="Disordered" evidence="5">
    <location>
        <begin position="319"/>
        <end position="343"/>
    </location>
</feature>
<dbReference type="InterPro" id="IPR013325">
    <property type="entry name" value="RNA_pol_sigma_r2"/>
</dbReference>
<sequence>MQAQHRPTARPTTSTDVVISAEDFAHYITQMRSVARRLGANRAHVADLVNDAFLVACSKPKSKRPDPADREGMSKWLCSIVKNITLRHLRKQRNAPDIVFDQEALENAPDPSGTAFVLEEHARLAIVFGELDDARRHLILEHVIHDQGIRDIAVEQAMAPSTVFSRISKALRSMRKRLVRMDEMRPGRRPPFALVPFLLIALFARDARARLGAAWQRLARMALRAPTRALLGTGAAALVLASTPSPNPHAMPGAPPARACASAARPLPPDHDGEAVAIPRVSALLRETPPLPRRAPDVHLNRGMPAPRKGRSALALYAENATKSVTPTAPGAALSRPEPRVRP</sequence>
<gene>
    <name evidence="7" type="ORF">POL67_14530</name>
</gene>
<dbReference type="NCBIfam" id="TIGR02937">
    <property type="entry name" value="sigma70-ECF"/>
    <property type="match status" value="1"/>
</dbReference>
<evidence type="ECO:0000256" key="4">
    <source>
        <dbReference type="ARBA" id="ARBA00023163"/>
    </source>
</evidence>
<feature type="region of interest" description="Disordered" evidence="5">
    <location>
        <begin position="247"/>
        <end position="273"/>
    </location>
</feature>
<comment type="caution">
    <text evidence="7">The sequence shown here is derived from an EMBL/GenBank/DDBJ whole genome shotgun (WGS) entry which is preliminary data.</text>
</comment>
<organism evidence="7 8">
    <name type="scientific">Polyangium mundeleinium</name>
    <dbReference type="NCBI Taxonomy" id="2995306"/>
    <lineage>
        <taxon>Bacteria</taxon>
        <taxon>Pseudomonadati</taxon>
        <taxon>Myxococcota</taxon>
        <taxon>Polyangia</taxon>
        <taxon>Polyangiales</taxon>
        <taxon>Polyangiaceae</taxon>
        <taxon>Polyangium</taxon>
    </lineage>
</organism>
<comment type="similarity">
    <text evidence="1">Belongs to the sigma-70 factor family. ECF subfamily.</text>
</comment>
<feature type="compositionally biased region" description="Low complexity" evidence="5">
    <location>
        <begin position="256"/>
        <end position="265"/>
    </location>
</feature>
<dbReference type="InterPro" id="IPR007627">
    <property type="entry name" value="RNA_pol_sigma70_r2"/>
</dbReference>
<dbReference type="Gene3D" id="1.10.1740.10">
    <property type="match status" value="1"/>
</dbReference>
<dbReference type="SUPFAM" id="SSF88946">
    <property type="entry name" value="Sigma2 domain of RNA polymerase sigma factors"/>
    <property type="match status" value="1"/>
</dbReference>
<evidence type="ECO:0000256" key="3">
    <source>
        <dbReference type="ARBA" id="ARBA00023082"/>
    </source>
</evidence>
<keyword evidence="2" id="KW-0805">Transcription regulation</keyword>
<keyword evidence="3" id="KW-0731">Sigma factor</keyword>
<dbReference type="InterPro" id="IPR013324">
    <property type="entry name" value="RNA_pol_sigma_r3/r4-like"/>
</dbReference>
<name>A0ABT5EL44_9BACT</name>
<evidence type="ECO:0000259" key="6">
    <source>
        <dbReference type="Pfam" id="PF04542"/>
    </source>
</evidence>
<dbReference type="RefSeq" id="WP_271917949.1">
    <property type="nucleotide sequence ID" value="NZ_JAQNDO010000001.1"/>
</dbReference>
<dbReference type="PANTHER" id="PTHR43133:SF51">
    <property type="entry name" value="RNA POLYMERASE SIGMA FACTOR"/>
    <property type="match status" value="1"/>
</dbReference>
<evidence type="ECO:0000313" key="7">
    <source>
        <dbReference type="EMBL" id="MDC0742568.1"/>
    </source>
</evidence>
<protein>
    <submittedName>
        <fullName evidence="7">Sigma-70 family RNA polymerase sigma factor</fullName>
    </submittedName>
</protein>
<feature type="domain" description="RNA polymerase sigma-70 region 2" evidence="6">
    <location>
        <begin position="25"/>
        <end position="93"/>
    </location>
</feature>
<evidence type="ECO:0000256" key="1">
    <source>
        <dbReference type="ARBA" id="ARBA00010641"/>
    </source>
</evidence>
<reference evidence="7 8" key="1">
    <citation type="submission" date="2022-11" db="EMBL/GenBank/DDBJ databases">
        <title>Minimal conservation of predation-associated metabolite biosynthetic gene clusters underscores biosynthetic potential of Myxococcota including descriptions for ten novel species: Archangium lansinium sp. nov., Myxococcus landrumus sp. nov., Nannocystis bai.</title>
        <authorList>
            <person name="Ahearne A."/>
            <person name="Stevens C."/>
            <person name="Dowd S."/>
        </authorList>
    </citation>
    <scope>NUCLEOTIDE SEQUENCE [LARGE SCALE GENOMIC DNA]</scope>
    <source>
        <strain evidence="7 8">RJM3</strain>
    </source>
</reference>
<dbReference type="SUPFAM" id="SSF88659">
    <property type="entry name" value="Sigma3 and sigma4 domains of RNA polymerase sigma factors"/>
    <property type="match status" value="1"/>
</dbReference>
<evidence type="ECO:0000256" key="2">
    <source>
        <dbReference type="ARBA" id="ARBA00023015"/>
    </source>
</evidence>
<dbReference type="InterPro" id="IPR039425">
    <property type="entry name" value="RNA_pol_sigma-70-like"/>
</dbReference>
<dbReference type="Pfam" id="PF04542">
    <property type="entry name" value="Sigma70_r2"/>
    <property type="match status" value="1"/>
</dbReference>